<sequence>MLSKAELAAAIRQEGGMSRRLFLRWSAALAALPVVARQVEGRQQSRPRFVDAPFSLGVASGDPDESSFVIWTRLAPRPLEPQGGMPAEKIEVRWEVAEDEGMKKIVRQGTALATPQLAHAVHVVVPGLSPDRWYYYRFHSGDATSPVGRARTTPPRSSLPQRLRFAFASCQHYEQGLYTAYEHMAQDDLDLVFHLGDYIYEGPASVKGVRKHAGPAKTRLQTLEDYRIRHAQYRSDPLLHGMHARCPWVVTWDDHEFDNNYANDISEVPNTDPVEFLWRRTNAYQAYYEHMPLRPTSIPRGPDMQLYRTIHFGRLAAFQVLDTRQYRTDQPNGDRLSPLDVDALNPRNTLLGRQQRGWLLSQLLQSQATWNVLAQQVMMAMVDVDITEGKGYSMDQWPGYAYERMQLLRWIADRRISNPIVLTGDIHLHWCNELRVDDRKPEQPVVAVEFVGSSISSGGNSRPAKEQEYTESLKAQNPCVKFFNSQRGYVRCEVTPQTWQSDYVVIEDVLKPGSPAVVKGKFVVESGQPGVKAG</sequence>
<dbReference type="Pfam" id="PF16655">
    <property type="entry name" value="PhoD_N"/>
    <property type="match status" value="1"/>
</dbReference>
<comment type="caution">
    <text evidence="3">The sequence shown here is derived from an EMBL/GenBank/DDBJ whole genome shotgun (WGS) entry which is preliminary data.</text>
</comment>
<evidence type="ECO:0000259" key="1">
    <source>
        <dbReference type="Pfam" id="PF09423"/>
    </source>
</evidence>
<organism evidence="3 4">
    <name type="scientific">Thermogemmata fonticola</name>
    <dbReference type="NCBI Taxonomy" id="2755323"/>
    <lineage>
        <taxon>Bacteria</taxon>
        <taxon>Pseudomonadati</taxon>
        <taxon>Planctomycetota</taxon>
        <taxon>Planctomycetia</taxon>
        <taxon>Gemmatales</taxon>
        <taxon>Gemmataceae</taxon>
        <taxon>Thermogemmata</taxon>
    </lineage>
</organism>
<accession>A0A7V9AB81</accession>
<evidence type="ECO:0000259" key="2">
    <source>
        <dbReference type="Pfam" id="PF16655"/>
    </source>
</evidence>
<dbReference type="Gene3D" id="3.60.21.70">
    <property type="entry name" value="PhoD-like phosphatase"/>
    <property type="match status" value="1"/>
</dbReference>
<dbReference type="PROSITE" id="PS51318">
    <property type="entry name" value="TAT"/>
    <property type="match status" value="1"/>
</dbReference>
<dbReference type="PANTHER" id="PTHR43606">
    <property type="entry name" value="PHOSPHATASE, PUTATIVE (AFU_ORTHOLOGUE AFUA_6G08710)-RELATED"/>
    <property type="match status" value="1"/>
</dbReference>
<name>A0A7V9AB81_9BACT</name>
<dbReference type="InterPro" id="IPR032093">
    <property type="entry name" value="PhoD_N"/>
</dbReference>
<feature type="domain" description="PhoD-like phosphatase metallophosphatase" evidence="1">
    <location>
        <begin position="165"/>
        <end position="503"/>
    </location>
</feature>
<dbReference type="RefSeq" id="WP_194537184.1">
    <property type="nucleotide sequence ID" value="NZ_JACEFB010000003.1"/>
</dbReference>
<dbReference type="CDD" id="cd07389">
    <property type="entry name" value="MPP_PhoD"/>
    <property type="match status" value="1"/>
</dbReference>
<dbReference type="SUPFAM" id="SSF56300">
    <property type="entry name" value="Metallo-dependent phosphatases"/>
    <property type="match status" value="1"/>
</dbReference>
<feature type="domain" description="Phospholipase D N-terminal" evidence="2">
    <location>
        <begin position="56"/>
        <end position="152"/>
    </location>
</feature>
<dbReference type="Gene3D" id="2.60.40.380">
    <property type="entry name" value="Purple acid phosphatase-like, N-terminal"/>
    <property type="match status" value="1"/>
</dbReference>
<dbReference type="InterPro" id="IPR006311">
    <property type="entry name" value="TAT_signal"/>
</dbReference>
<dbReference type="EMBL" id="JACEFB010000003">
    <property type="protein sequence ID" value="MBA2225743.1"/>
    <property type="molecule type" value="Genomic_DNA"/>
</dbReference>
<reference evidence="3 4" key="1">
    <citation type="submission" date="2020-07" db="EMBL/GenBank/DDBJ databases">
        <title>Thermogemmata thermophila gen. nov., sp. nov., a novel moderate thermophilic planctomycete from a Kamchatka hot spring.</title>
        <authorList>
            <person name="Elcheninov A.G."/>
            <person name="Podosokorskaya O.A."/>
            <person name="Kovaleva O.L."/>
            <person name="Novikov A."/>
            <person name="Bonch-Osmolovskaya E.A."/>
            <person name="Toshchakov S.V."/>
            <person name="Kublanov I.V."/>
        </authorList>
    </citation>
    <scope>NUCLEOTIDE SEQUENCE [LARGE SCALE GENOMIC DNA]</scope>
    <source>
        <strain evidence="3 4">2918</strain>
    </source>
</reference>
<dbReference type="InterPro" id="IPR052900">
    <property type="entry name" value="Phospholipid_Metab_Enz"/>
</dbReference>
<dbReference type="InterPro" id="IPR029052">
    <property type="entry name" value="Metallo-depent_PP-like"/>
</dbReference>
<keyword evidence="4" id="KW-1185">Reference proteome</keyword>
<dbReference type="PANTHER" id="PTHR43606:SF2">
    <property type="entry name" value="ALKALINE PHOSPHATASE FAMILY PROTEIN (AFU_ORTHOLOGUE AFUA_5G03860)"/>
    <property type="match status" value="1"/>
</dbReference>
<proteinExistence type="predicted"/>
<dbReference type="InterPro" id="IPR038607">
    <property type="entry name" value="PhoD-like_sf"/>
</dbReference>
<evidence type="ECO:0000313" key="4">
    <source>
        <dbReference type="Proteomes" id="UP000542342"/>
    </source>
</evidence>
<dbReference type="Pfam" id="PF09423">
    <property type="entry name" value="PhoD"/>
    <property type="match status" value="1"/>
</dbReference>
<dbReference type="Proteomes" id="UP000542342">
    <property type="component" value="Unassembled WGS sequence"/>
</dbReference>
<gene>
    <name evidence="3" type="ORF">H0921_06145</name>
</gene>
<dbReference type="AlphaFoldDB" id="A0A7V9AB81"/>
<dbReference type="InterPro" id="IPR018946">
    <property type="entry name" value="PhoD-like_MPP"/>
</dbReference>
<evidence type="ECO:0000313" key="3">
    <source>
        <dbReference type="EMBL" id="MBA2225743.1"/>
    </source>
</evidence>
<protein>
    <submittedName>
        <fullName evidence="3">Alkaline phosphatase D family protein</fullName>
    </submittedName>
</protein>